<comment type="caution">
    <text evidence="2">The sequence shown here is derived from an EMBL/GenBank/DDBJ whole genome shotgun (WGS) entry which is preliminary data.</text>
</comment>
<evidence type="ECO:0000313" key="3">
    <source>
        <dbReference type="Proteomes" id="UP000783213"/>
    </source>
</evidence>
<feature type="compositionally biased region" description="Basic residues" evidence="1">
    <location>
        <begin position="53"/>
        <end position="62"/>
    </location>
</feature>
<dbReference type="RefSeq" id="XP_038806696.1">
    <property type="nucleotide sequence ID" value="XM_038956929.1"/>
</dbReference>
<sequence>MPLTQENLSAGSEGHNSQAGPRTHKSSRSNPELKRNHRNGVQIMKSTDMTVKSKQHLVKGLI</sequence>
<evidence type="ECO:0008006" key="4">
    <source>
        <dbReference type="Google" id="ProtNLM"/>
    </source>
</evidence>
<feature type="region of interest" description="Disordered" evidence="1">
    <location>
        <begin position="1"/>
        <end position="62"/>
    </location>
</feature>
<proteinExistence type="predicted"/>
<keyword evidence="3" id="KW-1185">Reference proteome</keyword>
<name>A0ABQ7IBW2_9HELO</name>
<protein>
    <recommendedName>
        <fullName evidence="4">60S ribosomal protein L29</fullName>
    </recommendedName>
</protein>
<dbReference type="EMBL" id="RCSX01000027">
    <property type="protein sequence ID" value="KAF7919468.1"/>
    <property type="molecule type" value="Genomic_DNA"/>
</dbReference>
<reference evidence="2 3" key="1">
    <citation type="journal article" date="2020" name="Genome Biol. Evol.">
        <title>Comparative genomics of Sclerotiniaceae.</title>
        <authorList>
            <person name="Valero Jimenez C.A."/>
            <person name="Steentjes M."/>
            <person name="Scholten O.E."/>
            <person name="Van Kan J.A.L."/>
        </authorList>
    </citation>
    <scope>NUCLEOTIDE SEQUENCE [LARGE SCALE GENOMIC DNA]</scope>
    <source>
        <strain evidence="2 3">B1</strain>
    </source>
</reference>
<dbReference type="Proteomes" id="UP000783213">
    <property type="component" value="Unassembled WGS sequence"/>
</dbReference>
<accession>A0ABQ7IBW2</accession>
<gene>
    <name evidence="2" type="ORF">EAE98_009308</name>
</gene>
<feature type="compositionally biased region" description="Polar residues" evidence="1">
    <location>
        <begin position="1"/>
        <end position="20"/>
    </location>
</feature>
<dbReference type="GeneID" id="62236079"/>
<evidence type="ECO:0000313" key="2">
    <source>
        <dbReference type="EMBL" id="KAF7919468.1"/>
    </source>
</evidence>
<organism evidence="2 3">
    <name type="scientific">Botrytis deweyae</name>
    <dbReference type="NCBI Taxonomy" id="2478750"/>
    <lineage>
        <taxon>Eukaryota</taxon>
        <taxon>Fungi</taxon>
        <taxon>Dikarya</taxon>
        <taxon>Ascomycota</taxon>
        <taxon>Pezizomycotina</taxon>
        <taxon>Leotiomycetes</taxon>
        <taxon>Helotiales</taxon>
        <taxon>Sclerotiniaceae</taxon>
        <taxon>Botrytis</taxon>
    </lineage>
</organism>
<evidence type="ECO:0000256" key="1">
    <source>
        <dbReference type="SAM" id="MobiDB-lite"/>
    </source>
</evidence>